<organism evidence="1 2">
    <name type="scientific">Sphingomonas leidyi</name>
    <dbReference type="NCBI Taxonomy" id="68569"/>
    <lineage>
        <taxon>Bacteria</taxon>
        <taxon>Pseudomonadati</taxon>
        <taxon>Pseudomonadota</taxon>
        <taxon>Alphaproteobacteria</taxon>
        <taxon>Sphingomonadales</taxon>
        <taxon>Sphingomonadaceae</taxon>
        <taxon>Sphingomonas</taxon>
    </lineage>
</organism>
<accession>A0A7X5ZTM2</accession>
<gene>
    <name evidence="1" type="ORF">FHR20_000066</name>
</gene>
<dbReference type="Proteomes" id="UP000564677">
    <property type="component" value="Unassembled WGS sequence"/>
</dbReference>
<evidence type="ECO:0000313" key="1">
    <source>
        <dbReference type="EMBL" id="NIJ63135.1"/>
    </source>
</evidence>
<dbReference type="EMBL" id="JAASQV010000001">
    <property type="protein sequence ID" value="NIJ63135.1"/>
    <property type="molecule type" value="Genomic_DNA"/>
</dbReference>
<reference evidence="1 2" key="1">
    <citation type="submission" date="2020-03" db="EMBL/GenBank/DDBJ databases">
        <title>Genomic Encyclopedia of Type Strains, Phase IV (KMG-IV): sequencing the most valuable type-strain genomes for metagenomic binning, comparative biology and taxonomic classification.</title>
        <authorList>
            <person name="Goeker M."/>
        </authorList>
    </citation>
    <scope>NUCLEOTIDE SEQUENCE [LARGE SCALE GENOMIC DNA]</scope>
    <source>
        <strain evidence="1 2">DSM 4733</strain>
    </source>
</reference>
<protein>
    <submittedName>
        <fullName evidence="1">Uncharacterized protein</fullName>
    </submittedName>
</protein>
<name>A0A7X5ZTM2_9SPHN</name>
<dbReference type="AlphaFoldDB" id="A0A7X5ZTM2"/>
<sequence>MNTSTPPTAQPARNPSETWRRIVGIGGLEPRGRDSDFVDLVRTALDPDASTIVEALATCPNNETLVRAVFGVVAPFSAMSQDIVDFMRRADARRGKASIQIAIENSIVGLEHLEEFAKTLRQAPGVTEIWDATIQDAFDLANAAGRSVQGRTLPLDVKSWLAAFARGEFRELPPSLHPERVAAELGDLASIAATALATLRSVIRFREEKSTLLAKYRHPDFGGGRVRDPIAVAMAEHDLVGPLIGLLGQAAMEEDHSALVAAIRPVFARIPRLPVSTTGELATLEKVLSLPAWKKRFELYAVWIATRIAGAVEPERVAVHTDAQGALPFAFKATHLATIESADGEKRLWAERRERCVDPIGKNRTGHVQPDYGLWFGPEGADRCDLIVEVKHYKTPALTTFGAALVDYAKAHPHATTVLVNYGPEAGVADHERWSHHGVLRRCHEIGDLTPYNRVACDAFRELVREAAGPEPHPRLLLLDVSGSTSDGDGGLRTRSVARSWLSAPEQAHLKRVVAASEAIQWDLPLVEAVARLDKPVDAAGGDPLAVAQELLHGAKRIWIATDSSGVSAFKTAGFRHFRHLRHMTGIDLVEVGSS</sequence>
<evidence type="ECO:0000313" key="2">
    <source>
        <dbReference type="Proteomes" id="UP000564677"/>
    </source>
</evidence>
<keyword evidence="2" id="KW-1185">Reference proteome</keyword>
<dbReference type="RefSeq" id="WP_167297726.1">
    <property type="nucleotide sequence ID" value="NZ_JAASQV010000001.1"/>
</dbReference>
<proteinExistence type="predicted"/>
<comment type="caution">
    <text evidence="1">The sequence shown here is derived from an EMBL/GenBank/DDBJ whole genome shotgun (WGS) entry which is preliminary data.</text>
</comment>